<feature type="non-terminal residue" evidence="1">
    <location>
        <position position="1"/>
    </location>
</feature>
<dbReference type="EMBL" id="BMAO01004631">
    <property type="protein sequence ID" value="GFQ95939.1"/>
    <property type="molecule type" value="Genomic_DNA"/>
</dbReference>
<protein>
    <submittedName>
        <fullName evidence="1">Uncharacterized protein</fullName>
    </submittedName>
</protein>
<name>A0A8X6G7C1_TRICU</name>
<evidence type="ECO:0000313" key="1">
    <source>
        <dbReference type="EMBL" id="GFQ95939.1"/>
    </source>
</evidence>
<proteinExistence type="predicted"/>
<dbReference type="Proteomes" id="UP000887116">
    <property type="component" value="Unassembled WGS sequence"/>
</dbReference>
<keyword evidence="2" id="KW-1185">Reference proteome</keyword>
<comment type="caution">
    <text evidence="1">The sequence shown here is derived from an EMBL/GenBank/DDBJ whole genome shotgun (WGS) entry which is preliminary data.</text>
</comment>
<organism evidence="1 2">
    <name type="scientific">Trichonephila clavata</name>
    <name type="common">Joro spider</name>
    <name type="synonym">Nephila clavata</name>
    <dbReference type="NCBI Taxonomy" id="2740835"/>
    <lineage>
        <taxon>Eukaryota</taxon>
        <taxon>Metazoa</taxon>
        <taxon>Ecdysozoa</taxon>
        <taxon>Arthropoda</taxon>
        <taxon>Chelicerata</taxon>
        <taxon>Arachnida</taxon>
        <taxon>Araneae</taxon>
        <taxon>Araneomorphae</taxon>
        <taxon>Entelegynae</taxon>
        <taxon>Araneoidea</taxon>
        <taxon>Nephilidae</taxon>
        <taxon>Trichonephila</taxon>
    </lineage>
</organism>
<sequence length="10" mass="1169">QRGIGEIRQI</sequence>
<accession>A0A8X6G7C1</accession>
<reference evidence="1" key="1">
    <citation type="submission" date="2020-07" db="EMBL/GenBank/DDBJ databases">
        <title>Multicomponent nature underlies the extraordinary mechanical properties of spider dragline silk.</title>
        <authorList>
            <person name="Kono N."/>
            <person name="Nakamura H."/>
            <person name="Mori M."/>
            <person name="Yoshida Y."/>
            <person name="Ohtoshi R."/>
            <person name="Malay A.D."/>
            <person name="Moran D.A.P."/>
            <person name="Tomita M."/>
            <person name="Numata K."/>
            <person name="Arakawa K."/>
        </authorList>
    </citation>
    <scope>NUCLEOTIDE SEQUENCE</scope>
</reference>
<evidence type="ECO:0000313" key="2">
    <source>
        <dbReference type="Proteomes" id="UP000887116"/>
    </source>
</evidence>
<gene>
    <name evidence="1" type="ORF">TNCT_710561</name>
</gene>